<keyword evidence="1" id="KW-0472">Membrane</keyword>
<dbReference type="Proteomes" id="UP000234585">
    <property type="component" value="Unassembled WGS sequence"/>
</dbReference>
<organism evidence="2 3">
    <name type="scientific">Aspergillus candidus</name>
    <dbReference type="NCBI Taxonomy" id="41067"/>
    <lineage>
        <taxon>Eukaryota</taxon>
        <taxon>Fungi</taxon>
        <taxon>Dikarya</taxon>
        <taxon>Ascomycota</taxon>
        <taxon>Pezizomycotina</taxon>
        <taxon>Eurotiomycetes</taxon>
        <taxon>Eurotiomycetidae</taxon>
        <taxon>Eurotiales</taxon>
        <taxon>Aspergillaceae</taxon>
        <taxon>Aspergillus</taxon>
        <taxon>Aspergillus subgen. Circumdati</taxon>
    </lineage>
</organism>
<evidence type="ECO:0000313" key="2">
    <source>
        <dbReference type="EMBL" id="PLB37558.1"/>
    </source>
</evidence>
<keyword evidence="3" id="KW-1185">Reference proteome</keyword>
<name>A0A2I2FAB7_ASPCN</name>
<gene>
    <name evidence="2" type="ORF">BDW47DRAFT_106826</name>
</gene>
<sequence>MARTITMQRRPMRMASSVAQKFGPPVGRDLRWSLQFAPRAFFRFLFAWTVEGDTVLTDEIVFLMRRKYAVFYGIGMVFLAAHFPTHTKTNHHLSVFFSY</sequence>
<feature type="transmembrane region" description="Helical" evidence="1">
    <location>
        <begin position="68"/>
        <end position="85"/>
    </location>
</feature>
<proteinExistence type="predicted"/>
<evidence type="ECO:0000313" key="3">
    <source>
        <dbReference type="Proteomes" id="UP000234585"/>
    </source>
</evidence>
<dbReference type="RefSeq" id="XP_024671570.1">
    <property type="nucleotide sequence ID" value="XM_024812855.1"/>
</dbReference>
<evidence type="ECO:0000256" key="1">
    <source>
        <dbReference type="SAM" id="Phobius"/>
    </source>
</evidence>
<keyword evidence="1" id="KW-0812">Transmembrane</keyword>
<dbReference type="AlphaFoldDB" id="A0A2I2FAB7"/>
<reference evidence="2 3" key="1">
    <citation type="submission" date="2017-12" db="EMBL/GenBank/DDBJ databases">
        <authorList>
            <consortium name="DOE Joint Genome Institute"/>
            <person name="Haridas S."/>
            <person name="Kjaerbolling I."/>
            <person name="Vesth T.C."/>
            <person name="Frisvad J.C."/>
            <person name="Nybo J.L."/>
            <person name="Theobald S."/>
            <person name="Kuo A."/>
            <person name="Bowyer P."/>
            <person name="Matsuda Y."/>
            <person name="Mondo S."/>
            <person name="Lyhne E.K."/>
            <person name="Kogle M.E."/>
            <person name="Clum A."/>
            <person name="Lipzen A."/>
            <person name="Salamov A."/>
            <person name="Ngan C.Y."/>
            <person name="Daum C."/>
            <person name="Chiniquy J."/>
            <person name="Barry K."/>
            <person name="LaButti K."/>
            <person name="Simmons B.A."/>
            <person name="Magnuson J.K."/>
            <person name="Mortensen U.H."/>
            <person name="Larsen T.O."/>
            <person name="Grigoriev I.V."/>
            <person name="Baker S.E."/>
            <person name="Andersen M.R."/>
            <person name="Nordberg H.P."/>
            <person name="Cantor M.N."/>
            <person name="Hua S.X."/>
        </authorList>
    </citation>
    <scope>NUCLEOTIDE SEQUENCE [LARGE SCALE GENOMIC DNA]</scope>
    <source>
        <strain evidence="2 3">CBS 102.13</strain>
    </source>
</reference>
<accession>A0A2I2FAB7</accession>
<dbReference type="EMBL" id="KZ559142">
    <property type="protein sequence ID" value="PLB37558.1"/>
    <property type="molecule type" value="Genomic_DNA"/>
</dbReference>
<dbReference type="GeneID" id="36520015"/>
<keyword evidence="1" id="KW-1133">Transmembrane helix</keyword>
<protein>
    <submittedName>
        <fullName evidence="2">Uncharacterized protein</fullName>
    </submittedName>
</protein>